<evidence type="ECO:0000256" key="9">
    <source>
        <dbReference type="ARBA" id="ARBA00023180"/>
    </source>
</evidence>
<evidence type="ECO:0000256" key="7">
    <source>
        <dbReference type="ARBA" id="ARBA00022801"/>
    </source>
</evidence>
<evidence type="ECO:0000256" key="6">
    <source>
        <dbReference type="ARBA" id="ARBA00022729"/>
    </source>
</evidence>
<feature type="active site" description="Nucleophile" evidence="15">
    <location>
        <position position="165"/>
    </location>
</feature>
<dbReference type="InterPro" id="IPR013320">
    <property type="entry name" value="ConA-like_dom_sf"/>
</dbReference>
<evidence type="ECO:0000256" key="16">
    <source>
        <dbReference type="SAM" id="MobiDB-lite"/>
    </source>
</evidence>
<keyword evidence="20" id="KW-1185">Reference proteome</keyword>
<feature type="compositionally biased region" description="Polar residues" evidence="16">
    <location>
        <begin position="376"/>
        <end position="387"/>
    </location>
</feature>
<dbReference type="PIRSF" id="PIRSF037299">
    <property type="entry name" value="Glycosidase_CRH1_prd"/>
    <property type="match status" value="1"/>
</dbReference>
<keyword evidence="3" id="KW-0336">GPI-anchor</keyword>
<dbReference type="GO" id="GO:0031505">
    <property type="term" value="P:fungal-type cell wall organization"/>
    <property type="evidence" value="ECO:0007669"/>
    <property type="project" value="UniProtKB-ARBA"/>
</dbReference>
<keyword evidence="4" id="KW-0328">Glycosyltransferase</keyword>
<evidence type="ECO:0000256" key="17">
    <source>
        <dbReference type="SAM" id="SignalP"/>
    </source>
</evidence>
<protein>
    <recommendedName>
        <fullName evidence="14">Crh-like protein</fullName>
        <ecNumber evidence="14">3.2.-.-</ecNumber>
    </recommendedName>
</protein>
<dbReference type="InterPro" id="IPR050546">
    <property type="entry name" value="Glycosyl_Hydrlase_16"/>
</dbReference>
<reference evidence="20" key="1">
    <citation type="submission" date="2019-03" db="EMBL/GenBank/DDBJ databases">
        <title>Snf2 controls pulcherriminic acid biosynthesis and connects pigmentation and antifungal activity of the yeast Metschnikowia pulcherrima.</title>
        <authorList>
            <person name="Gore-Lloyd D."/>
            <person name="Sumann I."/>
            <person name="Brachmann A.O."/>
            <person name="Schneeberger K."/>
            <person name="Ortiz-Merino R.A."/>
            <person name="Moreno-Beltran M."/>
            <person name="Schlaefli M."/>
            <person name="Kirner P."/>
            <person name="Santos Kron A."/>
            <person name="Wolfe K.H."/>
            <person name="Piel J."/>
            <person name="Ahrens C.H."/>
            <person name="Henk D."/>
            <person name="Freimoser F.M."/>
        </authorList>
    </citation>
    <scope>NUCLEOTIDE SEQUENCE [LARGE SCALE GENOMIC DNA]</scope>
    <source>
        <strain evidence="20">APC 1.2</strain>
    </source>
</reference>
<comment type="subcellular location">
    <subcellularLocation>
        <location evidence="2">Membrane</location>
        <topology evidence="2">Lipid-anchor</topology>
        <topology evidence="2">GPI-anchor</topology>
    </subcellularLocation>
</comment>
<evidence type="ECO:0000256" key="11">
    <source>
        <dbReference type="ARBA" id="ARBA00023295"/>
    </source>
</evidence>
<dbReference type="GO" id="GO:0008843">
    <property type="term" value="F:endochitinase activity"/>
    <property type="evidence" value="ECO:0007669"/>
    <property type="project" value="UniProtKB-EC"/>
</dbReference>
<dbReference type="GO" id="GO:0009277">
    <property type="term" value="C:fungal-type cell wall"/>
    <property type="evidence" value="ECO:0007669"/>
    <property type="project" value="UniProtKB-ARBA"/>
</dbReference>
<feature type="domain" description="GH16" evidence="18">
    <location>
        <begin position="65"/>
        <end position="294"/>
    </location>
</feature>
<dbReference type="PANTHER" id="PTHR10963:SF22">
    <property type="entry name" value="GLYCOSIDASE CRH2-RELATED"/>
    <property type="match status" value="1"/>
</dbReference>
<evidence type="ECO:0000256" key="5">
    <source>
        <dbReference type="ARBA" id="ARBA00022679"/>
    </source>
</evidence>
<keyword evidence="8 14" id="KW-0472">Membrane</keyword>
<dbReference type="Pfam" id="PF00722">
    <property type="entry name" value="Glyco_hydro_16"/>
    <property type="match status" value="1"/>
</dbReference>
<dbReference type="PANTHER" id="PTHR10963">
    <property type="entry name" value="GLYCOSYL HYDROLASE-RELATED"/>
    <property type="match status" value="1"/>
</dbReference>
<organism evidence="19 20">
    <name type="scientific">Metschnikowia aff. pulcherrima</name>
    <dbReference type="NCBI Taxonomy" id="2163413"/>
    <lineage>
        <taxon>Eukaryota</taxon>
        <taxon>Fungi</taxon>
        <taxon>Dikarya</taxon>
        <taxon>Ascomycota</taxon>
        <taxon>Saccharomycotina</taxon>
        <taxon>Pichiomycetes</taxon>
        <taxon>Metschnikowiaceae</taxon>
        <taxon>Metschnikowia</taxon>
    </lineage>
</organism>
<evidence type="ECO:0000256" key="15">
    <source>
        <dbReference type="PIRSR" id="PIRSR037299-1"/>
    </source>
</evidence>
<evidence type="ECO:0000256" key="2">
    <source>
        <dbReference type="ARBA" id="ARBA00004589"/>
    </source>
</evidence>
<dbReference type="FunFam" id="2.60.120.200:FF:000159">
    <property type="entry name" value="Glycosidase"/>
    <property type="match status" value="1"/>
</dbReference>
<keyword evidence="6 17" id="KW-0732">Signal</keyword>
<feature type="compositionally biased region" description="Low complexity" evidence="16">
    <location>
        <begin position="388"/>
        <end position="405"/>
    </location>
</feature>
<feature type="active site" description="Proton donor" evidence="15">
    <location>
        <position position="169"/>
    </location>
</feature>
<feature type="region of interest" description="Disordered" evidence="16">
    <location>
        <begin position="376"/>
        <end position="432"/>
    </location>
</feature>
<dbReference type="Proteomes" id="UP000292447">
    <property type="component" value="Chromosome I"/>
</dbReference>
<dbReference type="PROSITE" id="PS51762">
    <property type="entry name" value="GH16_2"/>
    <property type="match status" value="1"/>
</dbReference>
<comment type="similarity">
    <text evidence="13">Belongs to the glycosyl hydrolase 16 family. CRH1 subfamily.</text>
</comment>
<dbReference type="GO" id="GO:0005975">
    <property type="term" value="P:carbohydrate metabolic process"/>
    <property type="evidence" value="ECO:0007669"/>
    <property type="project" value="InterPro"/>
</dbReference>
<evidence type="ECO:0000313" key="20">
    <source>
        <dbReference type="Proteomes" id="UP000292447"/>
    </source>
</evidence>
<evidence type="ECO:0000259" key="18">
    <source>
        <dbReference type="PROSITE" id="PS51762"/>
    </source>
</evidence>
<keyword evidence="9" id="KW-0325">Glycoprotein</keyword>
<evidence type="ECO:0000256" key="12">
    <source>
        <dbReference type="ARBA" id="ARBA00023316"/>
    </source>
</evidence>
<sequence>MKSFFVLIFMALASFIGYARADTWTQIACNSTAQCPEDTPCCSQYGMCGTGSYCLGGCDPRYSYNLTACMPQPRMASFTESFSDSSVVLKQTEYLGNASDTDWVYTGYIDSYDDALLLQMPNGSTGTVVSSTKYLWYGKVGATIKSSRDRGVIAAFITFSDVQDEIDYEFLGYNLTFPQNNYYSKGILNYSNTGDFEVSNTFENWHYYEMDWQEDKIIWSVDGKEVRTLERDLTWNSTTDRYDFPSTPSRVQFSLWPGGSTLNGLGTIEWAGGEINWDSEDIQEYGYYYAYVKNVSVETYDLPSFIDLKTTNSSKYHAFLYNSTDGDETNVYLTTKKTWLGSSDATGLDPDNEDEDTTETSAVVMLSGSSTYTSTSVRTKATSAQDPSKNTKGASTSSSSEAYSGGFVQNSKATSSSSPSSTSSSSSGARSQNHNGLVSAVIAACAVAGGLFFTGL</sequence>
<feature type="signal peptide" evidence="17">
    <location>
        <begin position="1"/>
        <end position="21"/>
    </location>
</feature>
<keyword evidence="5" id="KW-0808">Transferase</keyword>
<name>A0A4P6XLB8_9ASCO</name>
<evidence type="ECO:0000256" key="4">
    <source>
        <dbReference type="ARBA" id="ARBA00022676"/>
    </source>
</evidence>
<keyword evidence="10" id="KW-0449">Lipoprotein</keyword>
<dbReference type="SUPFAM" id="SSF49899">
    <property type="entry name" value="Concanavalin A-like lectins/glucanases"/>
    <property type="match status" value="1"/>
</dbReference>
<evidence type="ECO:0000256" key="3">
    <source>
        <dbReference type="ARBA" id="ARBA00022622"/>
    </source>
</evidence>
<dbReference type="STRING" id="2163413.A0A4P6XLB8"/>
<feature type="chain" id="PRO_5020829225" description="Crh-like protein" evidence="17">
    <location>
        <begin position="22"/>
        <end position="456"/>
    </location>
</feature>
<dbReference type="CDD" id="cd06923">
    <property type="entry name" value="ChtBD1_GH16"/>
    <property type="match status" value="1"/>
</dbReference>
<proteinExistence type="inferred from homology"/>
<feature type="compositionally biased region" description="Low complexity" evidence="16">
    <location>
        <begin position="414"/>
        <end position="427"/>
    </location>
</feature>
<keyword evidence="12" id="KW-0961">Cell wall biogenesis/degradation</keyword>
<keyword evidence="11" id="KW-0326">Glycosidase</keyword>
<keyword evidence="7 14" id="KW-0378">Hydrolase</keyword>
<dbReference type="GO" id="GO:0098552">
    <property type="term" value="C:side of membrane"/>
    <property type="evidence" value="ECO:0007669"/>
    <property type="project" value="UniProtKB-KW"/>
</dbReference>
<evidence type="ECO:0000256" key="13">
    <source>
        <dbReference type="ARBA" id="ARBA00038074"/>
    </source>
</evidence>
<evidence type="ECO:0000256" key="14">
    <source>
        <dbReference type="PIRNR" id="PIRNR037299"/>
    </source>
</evidence>
<evidence type="ECO:0000313" key="19">
    <source>
        <dbReference type="EMBL" id="QBM86384.1"/>
    </source>
</evidence>
<accession>A0A4P6XLB8</accession>
<dbReference type="EMBL" id="CP034456">
    <property type="protein sequence ID" value="QBM86384.1"/>
    <property type="molecule type" value="Genomic_DNA"/>
</dbReference>
<gene>
    <name evidence="19" type="primary">MPUL0A10230</name>
    <name evidence="19" type="ORF">METSCH_A10230</name>
</gene>
<evidence type="ECO:0000256" key="8">
    <source>
        <dbReference type="ARBA" id="ARBA00023136"/>
    </source>
</evidence>
<dbReference type="Gene3D" id="2.60.120.200">
    <property type="match status" value="1"/>
</dbReference>
<dbReference type="EC" id="3.2.-.-" evidence="14"/>
<comment type="catalytic activity">
    <reaction evidence="1">
        <text>Random endo-hydrolysis of N-acetyl-beta-D-glucosaminide (1-&gt;4)-beta-linkages in chitin and chitodextrins.</text>
        <dbReference type="EC" id="3.2.1.14"/>
    </reaction>
</comment>
<evidence type="ECO:0000256" key="10">
    <source>
        <dbReference type="ARBA" id="ARBA00023288"/>
    </source>
</evidence>
<dbReference type="AlphaFoldDB" id="A0A4P6XLB8"/>
<evidence type="ECO:0000256" key="1">
    <source>
        <dbReference type="ARBA" id="ARBA00000822"/>
    </source>
</evidence>
<dbReference type="InterPro" id="IPR017168">
    <property type="entry name" value="CHR-like"/>
</dbReference>
<dbReference type="GO" id="GO:0016757">
    <property type="term" value="F:glycosyltransferase activity"/>
    <property type="evidence" value="ECO:0007669"/>
    <property type="project" value="UniProtKB-KW"/>
</dbReference>
<dbReference type="InterPro" id="IPR000757">
    <property type="entry name" value="Beta-glucanase-like"/>
</dbReference>